<dbReference type="InterPro" id="IPR011009">
    <property type="entry name" value="Kinase-like_dom_sf"/>
</dbReference>
<comment type="catalytic activity">
    <reaction evidence="11">
        <text>L-seryl-[protein] + ATP = O-phospho-L-seryl-[protein] + ADP + H(+)</text>
        <dbReference type="Rhea" id="RHEA:17989"/>
        <dbReference type="Rhea" id="RHEA-COMP:9863"/>
        <dbReference type="Rhea" id="RHEA-COMP:11604"/>
        <dbReference type="ChEBI" id="CHEBI:15378"/>
        <dbReference type="ChEBI" id="CHEBI:29999"/>
        <dbReference type="ChEBI" id="CHEBI:30616"/>
        <dbReference type="ChEBI" id="CHEBI:83421"/>
        <dbReference type="ChEBI" id="CHEBI:456216"/>
        <dbReference type="EC" id="2.7.11.1"/>
    </reaction>
</comment>
<comment type="similarity">
    <text evidence="1">Belongs to the protein kinase superfamily. RIO-type Ser/Thr kinase family.</text>
</comment>
<keyword evidence="8" id="KW-0067">ATP-binding</keyword>
<dbReference type="InterPro" id="IPR018935">
    <property type="entry name" value="RIO_kinase_CS"/>
</dbReference>
<reference evidence="13 14" key="1">
    <citation type="submission" date="2010-06" db="EMBL/GenBank/DDBJ databases">
        <title>Complete sequence chromosome of Methanohalobium evestigatum Z-7303.</title>
        <authorList>
            <consortium name="US DOE Joint Genome Institute"/>
            <person name="Lucas S."/>
            <person name="Copeland A."/>
            <person name="Lapidus A."/>
            <person name="Cheng J.-F."/>
            <person name="Bruce D."/>
            <person name="Goodwin L."/>
            <person name="Pitluck S."/>
            <person name="Saunders E."/>
            <person name="Detter J.C."/>
            <person name="Han C."/>
            <person name="Tapia R."/>
            <person name="Land M."/>
            <person name="Hauser L."/>
            <person name="Kyrpides N."/>
            <person name="Mikhailova N."/>
            <person name="Sieprawska-Lupa M."/>
            <person name="Whitman W.B."/>
            <person name="Anderson I."/>
            <person name="Woyke T."/>
        </authorList>
    </citation>
    <scope>NUCLEOTIDE SEQUENCE [LARGE SCALE GENOMIC DNA]</scope>
    <source>
        <strain evidence="14">ATCC BAA-1072 / DSM 3721 / NBRC 107634 / OCM 161 / Z-7303</strain>
    </source>
</reference>
<dbReference type="InterPro" id="IPR051272">
    <property type="entry name" value="RIO-type_Ser/Thr_kinase"/>
</dbReference>
<dbReference type="InterPro" id="IPR000719">
    <property type="entry name" value="Prot_kinase_dom"/>
</dbReference>
<dbReference type="CDD" id="cd05145">
    <property type="entry name" value="RIO1_like"/>
    <property type="match status" value="1"/>
</dbReference>
<dbReference type="RefSeq" id="WP_013195138.1">
    <property type="nucleotide sequence ID" value="NC_014253.1"/>
</dbReference>
<dbReference type="PROSITE" id="PS50011">
    <property type="entry name" value="PROTEIN_KINASE_DOM"/>
    <property type="match status" value="1"/>
</dbReference>
<evidence type="ECO:0000256" key="5">
    <source>
        <dbReference type="ARBA" id="ARBA00022723"/>
    </source>
</evidence>
<gene>
    <name evidence="13" type="ordered locus">Metev_1735</name>
</gene>
<evidence type="ECO:0000313" key="13">
    <source>
        <dbReference type="EMBL" id="ADI74573.1"/>
    </source>
</evidence>
<feature type="domain" description="Protein kinase" evidence="12">
    <location>
        <begin position="54"/>
        <end position="259"/>
    </location>
</feature>
<dbReference type="InterPro" id="IPR018934">
    <property type="entry name" value="RIO_dom"/>
</dbReference>
<dbReference type="PANTHER" id="PTHR45723">
    <property type="entry name" value="SERINE/THREONINE-PROTEIN KINASE RIO1"/>
    <property type="match status" value="1"/>
</dbReference>
<evidence type="ECO:0000256" key="8">
    <source>
        <dbReference type="ARBA" id="ARBA00022840"/>
    </source>
</evidence>
<dbReference type="Gene3D" id="3.30.200.20">
    <property type="entry name" value="Phosphorylase Kinase, domain 1"/>
    <property type="match status" value="1"/>
</dbReference>
<evidence type="ECO:0000256" key="6">
    <source>
        <dbReference type="ARBA" id="ARBA00022741"/>
    </source>
</evidence>
<dbReference type="InterPro" id="IPR000687">
    <property type="entry name" value="RIO_kinase"/>
</dbReference>
<evidence type="ECO:0000256" key="7">
    <source>
        <dbReference type="ARBA" id="ARBA00022777"/>
    </source>
</evidence>
<dbReference type="PROSITE" id="PS00109">
    <property type="entry name" value="PROTEIN_KINASE_TYR"/>
    <property type="match status" value="1"/>
</dbReference>
<dbReference type="HOGENOM" id="CLU_018693_3_3_2"/>
<evidence type="ECO:0000256" key="9">
    <source>
        <dbReference type="ARBA" id="ARBA00022842"/>
    </source>
</evidence>
<evidence type="ECO:0000256" key="1">
    <source>
        <dbReference type="ARBA" id="ARBA00009196"/>
    </source>
</evidence>
<evidence type="ECO:0000256" key="10">
    <source>
        <dbReference type="ARBA" id="ARBA00047899"/>
    </source>
</evidence>
<evidence type="ECO:0000256" key="11">
    <source>
        <dbReference type="ARBA" id="ARBA00048679"/>
    </source>
</evidence>
<dbReference type="Pfam" id="PF01163">
    <property type="entry name" value="RIO1"/>
    <property type="match status" value="1"/>
</dbReference>
<dbReference type="GO" id="GO:0106310">
    <property type="term" value="F:protein serine kinase activity"/>
    <property type="evidence" value="ECO:0007669"/>
    <property type="project" value="RHEA"/>
</dbReference>
<sequence>MSKDYSKKIKSIDDKLEKMRIKRKDSDYTKVKEDVFDTPTLISLYNLSNKDILYALGGAISTGKEANIFFAESSDKPIALKIYRITTSTFRAMEEYILGDPRFKNIRHEKRDIIMAWTRKEYRNLIRAQNAGIRVPSPITTEKNILVMDFLGENEVSYPLLKEVKLDTEQAHQIYETIKSYMRKLYKHGNLVHGDLSEYNIMIDPNNIEPIFIDMGQSVTLDHPRAEYFLNRDIKNITRFFKRFKISDSPEDLSAFVRN</sequence>
<organism evidence="13 14">
    <name type="scientific">Methanohalobium evestigatum (strain ATCC BAA-1072 / DSM 3721 / NBRC 107634 / OCM 161 / Z-7303)</name>
    <dbReference type="NCBI Taxonomy" id="644295"/>
    <lineage>
        <taxon>Archaea</taxon>
        <taxon>Methanobacteriati</taxon>
        <taxon>Methanobacteriota</taxon>
        <taxon>Stenosarchaea group</taxon>
        <taxon>Methanomicrobia</taxon>
        <taxon>Methanosarcinales</taxon>
        <taxon>Methanosarcinaceae</taxon>
        <taxon>Methanohalobium</taxon>
    </lineage>
</organism>
<keyword evidence="7 13" id="KW-0418">Kinase</keyword>
<dbReference type="GeneID" id="9347385"/>
<dbReference type="EC" id="2.7.11.1" evidence="2"/>
<evidence type="ECO:0000256" key="4">
    <source>
        <dbReference type="ARBA" id="ARBA00022679"/>
    </source>
</evidence>
<dbReference type="Proteomes" id="UP000000391">
    <property type="component" value="Chromosome"/>
</dbReference>
<dbReference type="OrthoDB" id="31344at2157"/>
<keyword evidence="14" id="KW-1185">Reference proteome</keyword>
<evidence type="ECO:0000313" key="14">
    <source>
        <dbReference type="Proteomes" id="UP000000391"/>
    </source>
</evidence>
<protein>
    <recommendedName>
        <fullName evidence="2">non-specific serine/threonine protein kinase</fullName>
        <ecNumber evidence="2">2.7.11.1</ecNumber>
    </recommendedName>
</protein>
<accession>D7EB56</accession>
<dbReference type="KEGG" id="mev:Metev_1735"/>
<keyword evidence="3 13" id="KW-0723">Serine/threonine-protein kinase</keyword>
<dbReference type="AlphaFoldDB" id="D7EB56"/>
<keyword evidence="5" id="KW-0479">Metal-binding</keyword>
<dbReference type="GO" id="GO:0004674">
    <property type="term" value="F:protein serine/threonine kinase activity"/>
    <property type="evidence" value="ECO:0007669"/>
    <property type="project" value="UniProtKB-KW"/>
</dbReference>
<dbReference type="Gene3D" id="1.10.510.10">
    <property type="entry name" value="Transferase(Phosphotransferase) domain 1"/>
    <property type="match status" value="1"/>
</dbReference>
<keyword evidence="9" id="KW-0460">Magnesium</keyword>
<dbReference type="GO" id="GO:0046872">
    <property type="term" value="F:metal ion binding"/>
    <property type="evidence" value="ECO:0007669"/>
    <property type="project" value="UniProtKB-KW"/>
</dbReference>
<comment type="catalytic activity">
    <reaction evidence="10">
        <text>L-threonyl-[protein] + ATP = O-phospho-L-threonyl-[protein] + ADP + H(+)</text>
        <dbReference type="Rhea" id="RHEA:46608"/>
        <dbReference type="Rhea" id="RHEA-COMP:11060"/>
        <dbReference type="Rhea" id="RHEA-COMP:11605"/>
        <dbReference type="ChEBI" id="CHEBI:15378"/>
        <dbReference type="ChEBI" id="CHEBI:30013"/>
        <dbReference type="ChEBI" id="CHEBI:30616"/>
        <dbReference type="ChEBI" id="CHEBI:61977"/>
        <dbReference type="ChEBI" id="CHEBI:456216"/>
        <dbReference type="EC" id="2.7.11.1"/>
    </reaction>
</comment>
<dbReference type="GO" id="GO:0005524">
    <property type="term" value="F:ATP binding"/>
    <property type="evidence" value="ECO:0007669"/>
    <property type="project" value="UniProtKB-KW"/>
</dbReference>
<dbReference type="InterPro" id="IPR008266">
    <property type="entry name" value="Tyr_kinase_AS"/>
</dbReference>
<evidence type="ECO:0000259" key="12">
    <source>
        <dbReference type="PROSITE" id="PS50011"/>
    </source>
</evidence>
<dbReference type="PROSITE" id="PS01245">
    <property type="entry name" value="RIO1"/>
    <property type="match status" value="1"/>
</dbReference>
<evidence type="ECO:0000256" key="2">
    <source>
        <dbReference type="ARBA" id="ARBA00012513"/>
    </source>
</evidence>
<evidence type="ECO:0000256" key="3">
    <source>
        <dbReference type="ARBA" id="ARBA00022527"/>
    </source>
</evidence>
<dbReference type="SMART" id="SM00090">
    <property type="entry name" value="RIO"/>
    <property type="match status" value="1"/>
</dbReference>
<dbReference type="SUPFAM" id="SSF56112">
    <property type="entry name" value="Protein kinase-like (PK-like)"/>
    <property type="match status" value="1"/>
</dbReference>
<name>D7EB56_METEZ</name>
<dbReference type="STRING" id="644295.Metev_1735"/>
<keyword evidence="4 13" id="KW-0808">Transferase</keyword>
<dbReference type="EMBL" id="CP002069">
    <property type="protein sequence ID" value="ADI74573.1"/>
    <property type="molecule type" value="Genomic_DNA"/>
</dbReference>
<proteinExistence type="inferred from homology"/>
<keyword evidence="6" id="KW-0547">Nucleotide-binding</keyword>